<gene>
    <name evidence="1" type="ORF">BHC49_09290</name>
</gene>
<dbReference type="InterPro" id="IPR059216">
    <property type="entry name" value="LeuA_carph_isopro_dom"/>
</dbReference>
<organism evidence="1 2">
    <name type="scientific">Snodgrassella alvi</name>
    <dbReference type="NCBI Taxonomy" id="1196083"/>
    <lineage>
        <taxon>Bacteria</taxon>
        <taxon>Pseudomonadati</taxon>
        <taxon>Pseudomonadota</taxon>
        <taxon>Betaproteobacteria</taxon>
        <taxon>Neisseriales</taxon>
        <taxon>Neisseriaceae</taxon>
        <taxon>Snodgrassella</taxon>
    </lineage>
</organism>
<sequence>MYKKDNEFIDALGGVTKVAKICEVTRGAVSQWRQRGIPKAQLNYLRTLHKKTYLHIFHESINQ</sequence>
<dbReference type="AlphaFoldDB" id="A0A2N9XW35"/>
<dbReference type="EMBL" id="MEIS01000118">
    <property type="protein sequence ID" value="PIT53881.1"/>
    <property type="molecule type" value="Genomic_DNA"/>
</dbReference>
<dbReference type="SUPFAM" id="SSF47413">
    <property type="entry name" value="lambda repressor-like DNA-binding domains"/>
    <property type="match status" value="1"/>
</dbReference>
<dbReference type="Pfam" id="PF14549">
    <property type="entry name" value="P22_Cro"/>
    <property type="match status" value="1"/>
</dbReference>
<dbReference type="GO" id="GO:0003677">
    <property type="term" value="F:DNA binding"/>
    <property type="evidence" value="ECO:0007669"/>
    <property type="project" value="InterPro"/>
</dbReference>
<dbReference type="NCBIfam" id="NF046037">
    <property type="entry name" value="carphisopro"/>
    <property type="match status" value="1"/>
</dbReference>
<protein>
    <submittedName>
        <fullName evidence="1">Uncharacterized protein</fullName>
    </submittedName>
</protein>
<dbReference type="Gene3D" id="1.10.260.40">
    <property type="entry name" value="lambda repressor-like DNA-binding domains"/>
    <property type="match status" value="1"/>
</dbReference>
<dbReference type="Proteomes" id="UP000229434">
    <property type="component" value="Unassembled WGS sequence"/>
</dbReference>
<evidence type="ECO:0000313" key="1">
    <source>
        <dbReference type="EMBL" id="PIT53881.1"/>
    </source>
</evidence>
<name>A0A2N9XW35_9NEIS</name>
<reference evidence="1 2" key="1">
    <citation type="journal article" date="2017" name="MBio">
        <title>Type VI secretion-mediated competition in the bee gut microbiome.</title>
        <authorList>
            <person name="Steele M.I."/>
            <person name="Kwong W.K."/>
            <person name="Powell J.E."/>
            <person name="Whiteley M."/>
            <person name="Moran N.A."/>
        </authorList>
    </citation>
    <scope>NUCLEOTIDE SEQUENCE [LARGE SCALE GENOMIC DNA]</scope>
    <source>
        <strain evidence="1 2">Nev3CBA3</strain>
    </source>
</reference>
<dbReference type="InterPro" id="IPR010982">
    <property type="entry name" value="Lambda_DNA-bd_dom_sf"/>
</dbReference>
<evidence type="ECO:0000313" key="2">
    <source>
        <dbReference type="Proteomes" id="UP000229434"/>
    </source>
</evidence>
<proteinExistence type="predicted"/>
<comment type="caution">
    <text evidence="1">The sequence shown here is derived from an EMBL/GenBank/DDBJ whole genome shotgun (WGS) entry which is preliminary data.</text>
</comment>
<accession>A0A2N9XW35</accession>
<dbReference type="RefSeq" id="WP_100137870.1">
    <property type="nucleotide sequence ID" value="NZ_MEIS01000118.1"/>
</dbReference>